<dbReference type="AlphaFoldDB" id="J9D1R6"/>
<proteinExistence type="predicted"/>
<dbReference type="SUPFAM" id="SSF51430">
    <property type="entry name" value="NAD(P)-linked oxidoreductase"/>
    <property type="match status" value="1"/>
</dbReference>
<dbReference type="EMBL" id="AMCI01001134">
    <property type="protein sequence ID" value="EJX06521.1"/>
    <property type="molecule type" value="Genomic_DNA"/>
</dbReference>
<evidence type="ECO:0000313" key="1">
    <source>
        <dbReference type="EMBL" id="EJX06521.1"/>
    </source>
</evidence>
<dbReference type="InterPro" id="IPR036812">
    <property type="entry name" value="NAD(P)_OxRdtase_dom_sf"/>
</dbReference>
<gene>
    <name evidence="1" type="ORF">EVA_05373</name>
</gene>
<protein>
    <submittedName>
        <fullName evidence="1">Uncharacterized protein</fullName>
    </submittedName>
</protein>
<name>J9D1R6_9ZZZZ</name>
<accession>J9D1R6</accession>
<comment type="caution">
    <text evidence="1">The sequence shown here is derived from an EMBL/GenBank/DDBJ whole genome shotgun (WGS) entry which is preliminary data.</text>
</comment>
<reference evidence="1" key="1">
    <citation type="journal article" date="2012" name="PLoS ONE">
        <title>Gene sets for utilization of primary and secondary nutrition supplies in the distal gut of endangered iberian lynx.</title>
        <authorList>
            <person name="Alcaide M."/>
            <person name="Messina E."/>
            <person name="Richter M."/>
            <person name="Bargiela R."/>
            <person name="Peplies J."/>
            <person name="Huws S.A."/>
            <person name="Newbold C.J."/>
            <person name="Golyshin P.N."/>
            <person name="Simon M.A."/>
            <person name="Lopez G."/>
            <person name="Yakimov M.M."/>
            <person name="Ferrer M."/>
        </authorList>
    </citation>
    <scope>NUCLEOTIDE SEQUENCE</scope>
</reference>
<sequence length="41" mass="4553">MIVGASSVNQLRTNLDALNLLHFDEAELKAIDAIVLEKCQR</sequence>
<organism evidence="1">
    <name type="scientific">gut metagenome</name>
    <dbReference type="NCBI Taxonomy" id="749906"/>
    <lineage>
        <taxon>unclassified sequences</taxon>
        <taxon>metagenomes</taxon>
        <taxon>organismal metagenomes</taxon>
    </lineage>
</organism>